<gene>
    <name evidence="4" type="ORF">A1356_21515</name>
</gene>
<dbReference type="KEGG" id="mko:MKLM6_1814"/>
<dbReference type="InterPro" id="IPR029044">
    <property type="entry name" value="Nucleotide-diphossugar_trans"/>
</dbReference>
<dbReference type="SUPFAM" id="SSF53448">
    <property type="entry name" value="Nucleotide-diphospho-sugar transferases"/>
    <property type="match status" value="1"/>
</dbReference>
<comment type="similarity">
    <text evidence="1">Belongs to the glycosyltransferase 2 family.</text>
</comment>
<protein>
    <submittedName>
        <fullName evidence="4">Uncharacterized protein</fullName>
    </submittedName>
</protein>
<accession>A0A291IIN7</accession>
<keyword evidence="2" id="KW-0328">Glycosyltransferase</keyword>
<evidence type="ECO:0000256" key="2">
    <source>
        <dbReference type="ARBA" id="ARBA00022676"/>
    </source>
</evidence>
<keyword evidence="3" id="KW-0808">Transferase</keyword>
<dbReference type="CDD" id="cd02526">
    <property type="entry name" value="GT2_RfbF_like"/>
    <property type="match status" value="1"/>
</dbReference>
<evidence type="ECO:0000313" key="4">
    <source>
        <dbReference type="EMBL" id="OAI30332.1"/>
    </source>
</evidence>
<comment type="caution">
    <text evidence="4">The sequence shown here is derived from an EMBL/GenBank/DDBJ whole genome shotgun (WGS) entry which is preliminary data.</text>
</comment>
<evidence type="ECO:0000256" key="3">
    <source>
        <dbReference type="ARBA" id="ARBA00022679"/>
    </source>
</evidence>
<dbReference type="RefSeq" id="WP_064021337.1">
    <property type="nucleotide sequence ID" value="NZ_CP023669.1"/>
</dbReference>
<dbReference type="PANTHER" id="PTHR43179:SF12">
    <property type="entry name" value="GALACTOFURANOSYLTRANSFERASE GLFT2"/>
    <property type="match status" value="1"/>
</dbReference>
<keyword evidence="5" id="KW-1185">Reference proteome</keyword>
<organism evidence="4 5">
    <name type="scientific">Methylomonas koyamae</name>
    <dbReference type="NCBI Taxonomy" id="702114"/>
    <lineage>
        <taxon>Bacteria</taxon>
        <taxon>Pseudomonadati</taxon>
        <taxon>Pseudomonadota</taxon>
        <taxon>Gammaproteobacteria</taxon>
        <taxon>Methylococcales</taxon>
        <taxon>Methylococcaceae</taxon>
        <taxon>Methylomonas</taxon>
    </lineage>
</organism>
<proteinExistence type="inferred from homology"/>
<dbReference type="AlphaFoldDB" id="A0A291IIN7"/>
<evidence type="ECO:0000256" key="1">
    <source>
        <dbReference type="ARBA" id="ARBA00006739"/>
    </source>
</evidence>
<dbReference type="GO" id="GO:0016757">
    <property type="term" value="F:glycosyltransferase activity"/>
    <property type="evidence" value="ECO:0007669"/>
    <property type="project" value="UniProtKB-KW"/>
</dbReference>
<name>A0A291IIN7_9GAMM</name>
<dbReference type="PANTHER" id="PTHR43179">
    <property type="entry name" value="RHAMNOSYLTRANSFERASE WBBL"/>
    <property type="match status" value="1"/>
</dbReference>
<dbReference type="Gene3D" id="3.90.550.10">
    <property type="entry name" value="Spore Coat Polysaccharide Biosynthesis Protein SpsA, Chain A"/>
    <property type="match status" value="1"/>
</dbReference>
<dbReference type="EMBL" id="LUUL01000004">
    <property type="protein sequence ID" value="OAI30332.1"/>
    <property type="molecule type" value="Genomic_DNA"/>
</dbReference>
<evidence type="ECO:0000313" key="5">
    <source>
        <dbReference type="Proteomes" id="UP000077734"/>
    </source>
</evidence>
<dbReference type="Pfam" id="PF00535">
    <property type="entry name" value="Glycos_transf_2"/>
    <property type="match status" value="1"/>
</dbReference>
<sequence>MSFEVKESIEAEIACVIVTYNPDRNIFYSMILQLLKSAVSIYIIDNWHSNDSTSYVRELSKRYSDKIKLICLEKNYGIAKALNIGVNQAMEDNHKYALLLDQDSIPQDGLLEEVLDAANMLSKIEPQTVAIGPRLYDPRSNSYVKFASLKWGVWKKVGCGSNGENLIKCEFLNSSGSLIFLRHWEAVGPFREDFFIDHVETDWYMRARYLGLKCYGLCSKRHLIHYMGDSVCRYWLFGWMYMPRRSPERHYTIVRNAIRLSKSKYTPILWGVNAALKIIFTFFYFSTFDRDRRNQRCSIINGIRDGLLSGD</sequence>
<reference evidence="4 5" key="1">
    <citation type="submission" date="2016-03" db="EMBL/GenBank/DDBJ databases">
        <authorList>
            <person name="Heylen K."/>
            <person name="De Vos P."/>
            <person name="Vekeman B."/>
        </authorList>
    </citation>
    <scope>NUCLEOTIDE SEQUENCE [LARGE SCALE GENOMIC DNA]</scope>
    <source>
        <strain evidence="4 5">R-49807</strain>
    </source>
</reference>
<dbReference type="InterPro" id="IPR001173">
    <property type="entry name" value="Glyco_trans_2-like"/>
</dbReference>
<dbReference type="Proteomes" id="UP000077734">
    <property type="component" value="Unassembled WGS sequence"/>
</dbReference>